<keyword evidence="2" id="KW-1185">Reference proteome</keyword>
<dbReference type="AlphaFoldDB" id="A0A7D4NQC2"/>
<evidence type="ECO:0000313" key="2">
    <source>
        <dbReference type="Proteomes" id="UP000504724"/>
    </source>
</evidence>
<proteinExistence type="predicted"/>
<sequence length="136" mass="15835">MTGKRITNDHSFDCEVLANNTVEYFSAFYTDQSRSDVLMLVLKLKEIALYQRFFLDAALGFWEEWDEEDNFYDLEDLEHVDLANELNLLGKKVLSIACKGSFEEFSSIEFVFEGVNLLLKFSDHNDIESDIVLERL</sequence>
<dbReference type="Proteomes" id="UP000504724">
    <property type="component" value="Chromosome"/>
</dbReference>
<accession>A0A7D4NQC2</accession>
<gene>
    <name evidence="1" type="ORF">HQN79_05430</name>
</gene>
<dbReference type="RefSeq" id="WP_173284822.1">
    <property type="nucleotide sequence ID" value="NZ_CP054020.1"/>
</dbReference>
<dbReference type="EMBL" id="CP054020">
    <property type="protein sequence ID" value="QKI89051.1"/>
    <property type="molecule type" value="Genomic_DNA"/>
</dbReference>
<evidence type="ECO:0000313" key="1">
    <source>
        <dbReference type="EMBL" id="QKI89051.1"/>
    </source>
</evidence>
<dbReference type="KEGG" id="txa:HQN79_05430"/>
<protein>
    <submittedName>
        <fullName evidence="1">Uncharacterized protein</fullName>
    </submittedName>
</protein>
<reference evidence="1 2" key="1">
    <citation type="submission" date="2020-05" db="EMBL/GenBank/DDBJ databases">
        <title>Thiomicrorhabdus sediminis sp.nov. and Thiomicrorhabdus xiamenensis sp.nov., novel sulfur-oxidizing bacteria isolated from coastal sediment.</title>
        <authorList>
            <person name="Liu X."/>
        </authorList>
    </citation>
    <scope>NUCLEOTIDE SEQUENCE [LARGE SCALE GENOMIC DNA]</scope>
    <source>
        <strain evidence="1 2">G2</strain>
    </source>
</reference>
<organism evidence="1 2">
    <name type="scientific">Thiomicrorhabdus xiamenensis</name>
    <dbReference type="NCBI Taxonomy" id="2739063"/>
    <lineage>
        <taxon>Bacteria</taxon>
        <taxon>Pseudomonadati</taxon>
        <taxon>Pseudomonadota</taxon>
        <taxon>Gammaproteobacteria</taxon>
        <taxon>Thiotrichales</taxon>
        <taxon>Piscirickettsiaceae</taxon>
        <taxon>Thiomicrorhabdus</taxon>
    </lineage>
</organism>
<name>A0A7D4NQC2_9GAMM</name>